<keyword evidence="2" id="KW-0520">NAD</keyword>
<evidence type="ECO:0000313" key="4">
    <source>
        <dbReference type="EMBL" id="GAX15214.1"/>
    </source>
</evidence>
<dbReference type="GO" id="GO:0051287">
    <property type="term" value="F:NAD binding"/>
    <property type="evidence" value="ECO:0007669"/>
    <property type="project" value="InterPro"/>
</dbReference>
<evidence type="ECO:0000256" key="1">
    <source>
        <dbReference type="ARBA" id="ARBA00023002"/>
    </source>
</evidence>
<dbReference type="OrthoDB" id="298012at2759"/>
<dbReference type="PANTHER" id="PTHR43333:SF1">
    <property type="entry name" value="D-ISOMER SPECIFIC 2-HYDROXYACID DEHYDROGENASE NAD-BINDING DOMAIN-CONTAINING PROTEIN"/>
    <property type="match status" value="1"/>
</dbReference>
<sequence length="406" mass="45688">MRFKVSLLQKTRQTFQAVQRLQSTATTAAQQYTWADPARRHYKFWNRETDVTGQYSYLIGISPESLQREARIVALGSDEADEALHQGPLPLGASLLGVGTTVEELQQNVDKTSPNVLFVSPNCPHAATVLPQVLQAFPSIEWVHCRSAGIDFIESEELVQLYTHRLQSPKPLQITNAKGQFSSSLAEYALMACAYFAKNLPLLLQKQQERSWHKYNVEELRHKTMGIVGYGDIGRAVAKLATVYGMRVIALRRHPFLSRDDPYCNVVYGRDQESLHQLMRESDYIVCSAPSTVETRGMVSAEAFQHMKPNAVFINLGRGPVIDETALQNALREGKLKGAALDVFVEEPLSTDSPWWDTPHVLISPHNMDQTATFMHEATEFFLRENLPRFLCGEDLLNPVDPVLGY</sequence>
<evidence type="ECO:0000256" key="2">
    <source>
        <dbReference type="ARBA" id="ARBA00023027"/>
    </source>
</evidence>
<keyword evidence="5" id="KW-1185">Reference proteome</keyword>
<accession>A0A1Z5JMK5</accession>
<dbReference type="Pfam" id="PF02826">
    <property type="entry name" value="2-Hacid_dh_C"/>
    <property type="match status" value="1"/>
</dbReference>
<dbReference type="SUPFAM" id="SSF51735">
    <property type="entry name" value="NAD(P)-binding Rossmann-fold domains"/>
    <property type="match status" value="1"/>
</dbReference>
<evidence type="ECO:0000259" key="3">
    <source>
        <dbReference type="Pfam" id="PF02826"/>
    </source>
</evidence>
<dbReference type="GO" id="GO:0016491">
    <property type="term" value="F:oxidoreductase activity"/>
    <property type="evidence" value="ECO:0007669"/>
    <property type="project" value="UniProtKB-KW"/>
</dbReference>
<evidence type="ECO:0000313" key="5">
    <source>
        <dbReference type="Proteomes" id="UP000198406"/>
    </source>
</evidence>
<name>A0A1Z5JMK5_FISSO</name>
<proteinExistence type="predicted"/>
<keyword evidence="1" id="KW-0560">Oxidoreductase</keyword>
<feature type="domain" description="D-isomer specific 2-hydroxyacid dehydrogenase NAD-binding" evidence="3">
    <location>
        <begin position="194"/>
        <end position="366"/>
    </location>
</feature>
<dbReference type="InParanoid" id="A0A1Z5JMK5"/>
<dbReference type="AlphaFoldDB" id="A0A1Z5JMK5"/>
<dbReference type="Proteomes" id="UP000198406">
    <property type="component" value="Unassembled WGS sequence"/>
</dbReference>
<comment type="caution">
    <text evidence="4">The sequence shown here is derived from an EMBL/GenBank/DDBJ whole genome shotgun (WGS) entry which is preliminary data.</text>
</comment>
<dbReference type="Gene3D" id="3.40.50.720">
    <property type="entry name" value="NAD(P)-binding Rossmann-like Domain"/>
    <property type="match status" value="2"/>
</dbReference>
<dbReference type="EMBL" id="BDSP01000087">
    <property type="protein sequence ID" value="GAX15214.1"/>
    <property type="molecule type" value="Genomic_DNA"/>
</dbReference>
<reference evidence="4 5" key="1">
    <citation type="journal article" date="2015" name="Plant Cell">
        <title>Oil accumulation by the oleaginous diatom Fistulifera solaris as revealed by the genome and transcriptome.</title>
        <authorList>
            <person name="Tanaka T."/>
            <person name="Maeda Y."/>
            <person name="Veluchamy A."/>
            <person name="Tanaka M."/>
            <person name="Abida H."/>
            <person name="Marechal E."/>
            <person name="Bowler C."/>
            <person name="Muto M."/>
            <person name="Sunaga Y."/>
            <person name="Tanaka M."/>
            <person name="Yoshino T."/>
            <person name="Taniguchi T."/>
            <person name="Fukuda Y."/>
            <person name="Nemoto M."/>
            <person name="Matsumoto M."/>
            <person name="Wong P.S."/>
            <person name="Aburatani S."/>
            <person name="Fujibuchi W."/>
        </authorList>
    </citation>
    <scope>NUCLEOTIDE SEQUENCE [LARGE SCALE GENOMIC DNA]</scope>
    <source>
        <strain evidence="4 5">JPCC DA0580</strain>
    </source>
</reference>
<gene>
    <name evidence="4" type="ORF">FisN_12Lh081</name>
</gene>
<dbReference type="InterPro" id="IPR029753">
    <property type="entry name" value="D-isomer_DH_CS"/>
</dbReference>
<organism evidence="4 5">
    <name type="scientific">Fistulifera solaris</name>
    <name type="common">Oleaginous diatom</name>
    <dbReference type="NCBI Taxonomy" id="1519565"/>
    <lineage>
        <taxon>Eukaryota</taxon>
        <taxon>Sar</taxon>
        <taxon>Stramenopiles</taxon>
        <taxon>Ochrophyta</taxon>
        <taxon>Bacillariophyta</taxon>
        <taxon>Bacillariophyceae</taxon>
        <taxon>Bacillariophycidae</taxon>
        <taxon>Naviculales</taxon>
        <taxon>Naviculaceae</taxon>
        <taxon>Fistulifera</taxon>
    </lineage>
</organism>
<dbReference type="InterPro" id="IPR006140">
    <property type="entry name" value="D-isomer_DH_NAD-bd"/>
</dbReference>
<dbReference type="CDD" id="cd05300">
    <property type="entry name" value="2-Hacid_dh_1"/>
    <property type="match status" value="1"/>
</dbReference>
<protein>
    <recommendedName>
        <fullName evidence="3">D-isomer specific 2-hydroxyacid dehydrogenase NAD-binding domain-containing protein</fullName>
    </recommendedName>
</protein>
<dbReference type="PROSITE" id="PS00671">
    <property type="entry name" value="D_2_HYDROXYACID_DH_3"/>
    <property type="match status" value="1"/>
</dbReference>
<dbReference type="InterPro" id="IPR036291">
    <property type="entry name" value="NAD(P)-bd_dom_sf"/>
</dbReference>
<dbReference type="PANTHER" id="PTHR43333">
    <property type="entry name" value="2-HACID_DH_C DOMAIN-CONTAINING PROTEIN"/>
    <property type="match status" value="1"/>
</dbReference>